<evidence type="ECO:0000313" key="1">
    <source>
        <dbReference type="EMBL" id="RUM95416.1"/>
    </source>
</evidence>
<dbReference type="AlphaFoldDB" id="A0A432UZP9"/>
<organism evidence="1 2">
    <name type="scientific">Borborobacter arsenicus</name>
    <dbReference type="NCBI Taxonomy" id="1851146"/>
    <lineage>
        <taxon>Bacteria</taxon>
        <taxon>Pseudomonadati</taxon>
        <taxon>Pseudomonadota</taxon>
        <taxon>Alphaproteobacteria</taxon>
        <taxon>Hyphomicrobiales</taxon>
        <taxon>Phyllobacteriaceae</taxon>
        <taxon>Borborobacter</taxon>
    </lineage>
</organism>
<keyword evidence="2" id="KW-1185">Reference proteome</keyword>
<protein>
    <submittedName>
        <fullName evidence="1">Uncharacterized protein</fullName>
    </submittedName>
</protein>
<dbReference type="OrthoDB" id="8100807at2"/>
<comment type="caution">
    <text evidence="1">The sequence shown here is derived from an EMBL/GenBank/DDBJ whole genome shotgun (WGS) entry which is preliminary data.</text>
</comment>
<reference evidence="1 2" key="1">
    <citation type="submission" date="2018-11" db="EMBL/GenBank/DDBJ databases">
        <title>Pseudaminobacter arsenicus sp. nov., an arsenic-resistant bacterium isolated from arsenic-rich aquifers.</title>
        <authorList>
            <person name="Mu Y."/>
        </authorList>
    </citation>
    <scope>NUCLEOTIDE SEQUENCE [LARGE SCALE GENOMIC DNA]</scope>
    <source>
        <strain evidence="1 2">CB3</strain>
    </source>
</reference>
<gene>
    <name evidence="1" type="ORF">EET67_23310</name>
</gene>
<dbReference type="RefSeq" id="WP_128628659.1">
    <property type="nucleotide sequence ID" value="NZ_RKST01000044.1"/>
</dbReference>
<proteinExistence type="predicted"/>
<name>A0A432UZP9_9HYPH</name>
<sequence>MGYRYPRNNGVLEPVDLALIERVLLHLSAERRFAAESSEFDTLAIRALALFCSGVTDEGSLSAALRAVPCR</sequence>
<evidence type="ECO:0000313" key="2">
    <source>
        <dbReference type="Proteomes" id="UP000281647"/>
    </source>
</evidence>
<dbReference type="Proteomes" id="UP000281647">
    <property type="component" value="Unassembled WGS sequence"/>
</dbReference>
<accession>A0A432UZP9</accession>
<dbReference type="EMBL" id="RKST01000044">
    <property type="protein sequence ID" value="RUM95416.1"/>
    <property type="molecule type" value="Genomic_DNA"/>
</dbReference>